<protein>
    <submittedName>
        <fullName evidence="4">Uncharacterized protein</fullName>
    </submittedName>
</protein>
<keyword evidence="2" id="KW-1133">Transmembrane helix</keyword>
<evidence type="ECO:0000313" key="4">
    <source>
        <dbReference type="EMBL" id="KAK5046008.1"/>
    </source>
</evidence>
<evidence type="ECO:0000256" key="1">
    <source>
        <dbReference type="SAM" id="MobiDB-lite"/>
    </source>
</evidence>
<gene>
    <name evidence="4" type="ORF">LTR84_008795</name>
</gene>
<keyword evidence="5" id="KW-1185">Reference proteome</keyword>
<evidence type="ECO:0000256" key="2">
    <source>
        <dbReference type="SAM" id="Phobius"/>
    </source>
</evidence>
<sequence>MVTITHLLWLGINLLSHVNAQEEADYASGTVKWVQAGRSVLIHLPTPDLHFFLCIGIVRRLKNLVSDFHIEVILIRSVREGNQRDRIATHYPGAFIFNFTLTADNLTLLLNDEPILPRTHPHIPTPLRVHQTPESATCFANRVCTNFSTAPVMDLDYYISTPDPTSGTSIWNPKYNPRLQIDILRASFSSFPGYSTPLSSDAQQQIWVWLEDLSAHPPNTLYSTIPLRISDIKADSRWFWQNTKGGDNYKAPQDLKTCHIWSWLCADIPDYPHYEYIYQINFDQYGKKGSLRHFVTQTWAMLVELIGLQQAMALSALCVSIVLCLVVSLLLRAVKNVIGMYRMRMQEVDEWVADEELEDSIHEEEVRNDKVRAEKAREDKIRKNKVP</sequence>
<keyword evidence="2" id="KW-0472">Membrane</keyword>
<keyword evidence="2" id="KW-0812">Transmembrane</keyword>
<evidence type="ECO:0000313" key="5">
    <source>
        <dbReference type="Proteomes" id="UP001358417"/>
    </source>
</evidence>
<dbReference type="RefSeq" id="XP_064701613.1">
    <property type="nucleotide sequence ID" value="XM_064852339.1"/>
</dbReference>
<evidence type="ECO:0000256" key="3">
    <source>
        <dbReference type="SAM" id="SignalP"/>
    </source>
</evidence>
<dbReference type="AlphaFoldDB" id="A0AAV9MXK3"/>
<comment type="caution">
    <text evidence="4">The sequence shown here is derived from an EMBL/GenBank/DDBJ whole genome shotgun (WGS) entry which is preliminary data.</text>
</comment>
<feature type="region of interest" description="Disordered" evidence="1">
    <location>
        <begin position="367"/>
        <end position="387"/>
    </location>
</feature>
<keyword evidence="3" id="KW-0732">Signal</keyword>
<feature type="transmembrane region" description="Helical" evidence="2">
    <location>
        <begin position="311"/>
        <end position="334"/>
    </location>
</feature>
<feature type="compositionally biased region" description="Basic and acidic residues" evidence="1">
    <location>
        <begin position="367"/>
        <end position="381"/>
    </location>
</feature>
<proteinExistence type="predicted"/>
<dbReference type="EMBL" id="JAVRRD010000033">
    <property type="protein sequence ID" value="KAK5046008.1"/>
    <property type="molecule type" value="Genomic_DNA"/>
</dbReference>
<feature type="signal peptide" evidence="3">
    <location>
        <begin position="1"/>
        <end position="20"/>
    </location>
</feature>
<accession>A0AAV9MXK3</accession>
<reference evidence="4 5" key="1">
    <citation type="submission" date="2023-08" db="EMBL/GenBank/DDBJ databases">
        <title>Black Yeasts Isolated from many extreme environments.</title>
        <authorList>
            <person name="Coleine C."/>
            <person name="Stajich J.E."/>
            <person name="Selbmann L."/>
        </authorList>
    </citation>
    <scope>NUCLEOTIDE SEQUENCE [LARGE SCALE GENOMIC DNA]</scope>
    <source>
        <strain evidence="4 5">CCFEE 5792</strain>
    </source>
</reference>
<organism evidence="4 5">
    <name type="scientific">Exophiala bonariae</name>
    <dbReference type="NCBI Taxonomy" id="1690606"/>
    <lineage>
        <taxon>Eukaryota</taxon>
        <taxon>Fungi</taxon>
        <taxon>Dikarya</taxon>
        <taxon>Ascomycota</taxon>
        <taxon>Pezizomycotina</taxon>
        <taxon>Eurotiomycetes</taxon>
        <taxon>Chaetothyriomycetidae</taxon>
        <taxon>Chaetothyriales</taxon>
        <taxon>Herpotrichiellaceae</taxon>
        <taxon>Exophiala</taxon>
    </lineage>
</organism>
<dbReference type="GeneID" id="89976957"/>
<name>A0AAV9MXK3_9EURO</name>
<feature type="chain" id="PRO_5044012737" evidence="3">
    <location>
        <begin position="21"/>
        <end position="387"/>
    </location>
</feature>
<dbReference type="Proteomes" id="UP001358417">
    <property type="component" value="Unassembled WGS sequence"/>
</dbReference>